<comment type="caution">
    <text evidence="1">The sequence shown here is derived from an EMBL/GenBank/DDBJ whole genome shotgun (WGS) entry which is preliminary data.</text>
</comment>
<protein>
    <submittedName>
        <fullName evidence="1">Uncharacterized protein</fullName>
    </submittedName>
</protein>
<gene>
    <name evidence="1" type="ORF">LCGC14_2112070</name>
</gene>
<reference evidence="1" key="1">
    <citation type="journal article" date="2015" name="Nature">
        <title>Complex archaea that bridge the gap between prokaryotes and eukaryotes.</title>
        <authorList>
            <person name="Spang A."/>
            <person name="Saw J.H."/>
            <person name="Jorgensen S.L."/>
            <person name="Zaremba-Niedzwiedzka K."/>
            <person name="Martijn J."/>
            <person name="Lind A.E."/>
            <person name="van Eijk R."/>
            <person name="Schleper C."/>
            <person name="Guy L."/>
            <person name="Ettema T.J."/>
        </authorList>
    </citation>
    <scope>NUCLEOTIDE SEQUENCE</scope>
</reference>
<sequence length="98" mass="10615">MTSDRYWDKHIGKMMPYPHLYCLGDGNGGNGTPQTHTCQFCGLSGDYNDVLMVTSCTERSAPCEWCGESPLCSPDCVGVRMALSDPDVYVAGQEEAVG</sequence>
<evidence type="ECO:0000313" key="1">
    <source>
        <dbReference type="EMBL" id="KKL69723.1"/>
    </source>
</evidence>
<name>A0A0F9E6R1_9ZZZZ</name>
<organism evidence="1">
    <name type="scientific">marine sediment metagenome</name>
    <dbReference type="NCBI Taxonomy" id="412755"/>
    <lineage>
        <taxon>unclassified sequences</taxon>
        <taxon>metagenomes</taxon>
        <taxon>ecological metagenomes</taxon>
    </lineage>
</organism>
<dbReference type="EMBL" id="LAZR01026125">
    <property type="protein sequence ID" value="KKL69723.1"/>
    <property type="molecule type" value="Genomic_DNA"/>
</dbReference>
<dbReference type="AlphaFoldDB" id="A0A0F9E6R1"/>
<accession>A0A0F9E6R1</accession>
<proteinExistence type="predicted"/>